<organism evidence="1 2">
    <name type="scientific">Pontiella sulfatireligans</name>
    <dbReference type="NCBI Taxonomy" id="2750658"/>
    <lineage>
        <taxon>Bacteria</taxon>
        <taxon>Pseudomonadati</taxon>
        <taxon>Kiritimatiellota</taxon>
        <taxon>Kiritimatiellia</taxon>
        <taxon>Kiritimatiellales</taxon>
        <taxon>Pontiellaceae</taxon>
        <taxon>Pontiella</taxon>
    </lineage>
</organism>
<name>A0A6C2UEJ3_9BACT</name>
<accession>A0A6C2UEJ3</accession>
<sequence>MVLPSFYRTSTASDARKINVCSLAFRRFCTKSLSLRIPSKPELPSRLPFLYVNYNR</sequence>
<evidence type="ECO:0000313" key="1">
    <source>
        <dbReference type="EMBL" id="VGO18575.1"/>
    </source>
</evidence>
<evidence type="ECO:0000313" key="2">
    <source>
        <dbReference type="Proteomes" id="UP000346198"/>
    </source>
</evidence>
<gene>
    <name evidence="1" type="ORF">SCARR_00628</name>
</gene>
<proteinExistence type="predicted"/>
<protein>
    <submittedName>
        <fullName evidence="1">Uncharacterized protein</fullName>
    </submittedName>
</protein>
<dbReference type="Proteomes" id="UP000346198">
    <property type="component" value="Unassembled WGS sequence"/>
</dbReference>
<dbReference type="AlphaFoldDB" id="A0A6C2UEJ3"/>
<reference evidence="1 2" key="1">
    <citation type="submission" date="2019-04" db="EMBL/GenBank/DDBJ databases">
        <authorList>
            <person name="Van Vliet M D."/>
        </authorList>
    </citation>
    <scope>NUCLEOTIDE SEQUENCE [LARGE SCALE GENOMIC DNA]</scope>
    <source>
        <strain evidence="1 2">F21</strain>
    </source>
</reference>
<dbReference type="EMBL" id="CAAHFH010000001">
    <property type="protein sequence ID" value="VGO18575.1"/>
    <property type="molecule type" value="Genomic_DNA"/>
</dbReference>
<keyword evidence="2" id="KW-1185">Reference proteome</keyword>